<feature type="compositionally biased region" description="Basic and acidic residues" evidence="1">
    <location>
        <begin position="20"/>
        <end position="31"/>
    </location>
</feature>
<comment type="caution">
    <text evidence="2">The sequence shown here is derived from an EMBL/GenBank/DDBJ whole genome shotgun (WGS) entry which is preliminary data.</text>
</comment>
<proteinExistence type="predicted"/>
<name>A0ABR3EMJ3_9AGAR</name>
<organism evidence="2 3">
    <name type="scientific">Marasmius crinis-equi</name>
    <dbReference type="NCBI Taxonomy" id="585013"/>
    <lineage>
        <taxon>Eukaryota</taxon>
        <taxon>Fungi</taxon>
        <taxon>Dikarya</taxon>
        <taxon>Basidiomycota</taxon>
        <taxon>Agaricomycotina</taxon>
        <taxon>Agaricomycetes</taxon>
        <taxon>Agaricomycetidae</taxon>
        <taxon>Agaricales</taxon>
        <taxon>Marasmiineae</taxon>
        <taxon>Marasmiaceae</taxon>
        <taxon>Marasmius</taxon>
    </lineage>
</organism>
<reference evidence="2 3" key="1">
    <citation type="submission" date="2024-02" db="EMBL/GenBank/DDBJ databases">
        <title>A draft genome for the cacao thread blight pathogen Marasmius crinis-equi.</title>
        <authorList>
            <person name="Cohen S.P."/>
            <person name="Baruah I.K."/>
            <person name="Amoako-Attah I."/>
            <person name="Bukari Y."/>
            <person name="Meinhardt L.W."/>
            <person name="Bailey B.A."/>
        </authorList>
    </citation>
    <scope>NUCLEOTIDE SEQUENCE [LARGE SCALE GENOMIC DNA]</scope>
    <source>
        <strain evidence="2 3">GH-76</strain>
    </source>
</reference>
<evidence type="ECO:0000256" key="1">
    <source>
        <dbReference type="SAM" id="MobiDB-lite"/>
    </source>
</evidence>
<protein>
    <submittedName>
        <fullName evidence="2">Uncharacterized protein</fullName>
    </submittedName>
</protein>
<evidence type="ECO:0000313" key="2">
    <source>
        <dbReference type="EMBL" id="KAL0564116.1"/>
    </source>
</evidence>
<dbReference type="EMBL" id="JBAHYK010002973">
    <property type="protein sequence ID" value="KAL0564116.1"/>
    <property type="molecule type" value="Genomic_DNA"/>
</dbReference>
<keyword evidence="3" id="KW-1185">Reference proteome</keyword>
<evidence type="ECO:0000313" key="3">
    <source>
        <dbReference type="Proteomes" id="UP001465976"/>
    </source>
</evidence>
<gene>
    <name evidence="2" type="ORF">V5O48_017940</name>
</gene>
<dbReference type="Proteomes" id="UP001465976">
    <property type="component" value="Unassembled WGS sequence"/>
</dbReference>
<feature type="region of interest" description="Disordered" evidence="1">
    <location>
        <begin position="1"/>
        <end position="31"/>
    </location>
</feature>
<accession>A0ABR3EMJ3</accession>
<sequence>MTAITTPDRFENLNDSDSVALEHETNDGHTEDVYASLPLLFGEDRTDTPEPASASTSFWSNLASPFSWTITGATDIPVMMF</sequence>